<comment type="caution">
    <text evidence="1">The sequence shown here is derived from an EMBL/GenBank/DDBJ whole genome shotgun (WGS) entry which is preliminary data.</text>
</comment>
<sequence length="82" mass="8522">MLFHRHGRVSGLCALVQAGGNAFHLVQRVAREEKGHGIAFATRDIDDPVQGGDIAVVGPAREQVADVDDEGAGHGGRVDPAA</sequence>
<dbReference type="EMBL" id="VSSQ01034812">
    <property type="protein sequence ID" value="MPM86873.1"/>
    <property type="molecule type" value="Genomic_DNA"/>
</dbReference>
<reference evidence="1" key="1">
    <citation type="submission" date="2019-08" db="EMBL/GenBank/DDBJ databases">
        <authorList>
            <person name="Kucharzyk K."/>
            <person name="Murdoch R.W."/>
            <person name="Higgins S."/>
            <person name="Loffler F."/>
        </authorList>
    </citation>
    <scope>NUCLEOTIDE SEQUENCE</scope>
</reference>
<gene>
    <name evidence="1" type="ORF">SDC9_133965</name>
</gene>
<organism evidence="1">
    <name type="scientific">bioreactor metagenome</name>
    <dbReference type="NCBI Taxonomy" id="1076179"/>
    <lineage>
        <taxon>unclassified sequences</taxon>
        <taxon>metagenomes</taxon>
        <taxon>ecological metagenomes</taxon>
    </lineage>
</organism>
<protein>
    <submittedName>
        <fullName evidence="1">Uncharacterized protein</fullName>
    </submittedName>
</protein>
<name>A0A645DDG4_9ZZZZ</name>
<proteinExistence type="predicted"/>
<evidence type="ECO:0000313" key="1">
    <source>
        <dbReference type="EMBL" id="MPM86873.1"/>
    </source>
</evidence>
<dbReference type="AlphaFoldDB" id="A0A645DDG4"/>
<accession>A0A645DDG4</accession>